<dbReference type="Pfam" id="PF12511">
    <property type="entry name" value="DUF3716"/>
    <property type="match status" value="1"/>
</dbReference>
<protein>
    <submittedName>
        <fullName evidence="3">Uncharacterized protein</fullName>
    </submittedName>
</protein>
<dbReference type="STRING" id="857342.A0A2T3BBR5"/>
<feature type="compositionally biased region" description="Polar residues" evidence="2">
    <location>
        <begin position="262"/>
        <end position="282"/>
    </location>
</feature>
<feature type="compositionally biased region" description="Polar residues" evidence="2">
    <location>
        <begin position="68"/>
        <end position="80"/>
    </location>
</feature>
<keyword evidence="1" id="KW-0175">Coiled coil</keyword>
<feature type="compositionally biased region" description="Basic and acidic residues" evidence="2">
    <location>
        <begin position="90"/>
        <end position="102"/>
    </location>
</feature>
<feature type="compositionally biased region" description="Polar residues" evidence="2">
    <location>
        <begin position="294"/>
        <end position="305"/>
    </location>
</feature>
<evidence type="ECO:0000313" key="4">
    <source>
        <dbReference type="Proteomes" id="UP000241818"/>
    </source>
</evidence>
<dbReference type="Proteomes" id="UP000241818">
    <property type="component" value="Unassembled WGS sequence"/>
</dbReference>
<reference evidence="3 4" key="1">
    <citation type="journal article" date="2018" name="New Phytol.">
        <title>Comparative genomics and transcriptomics depict ericoid mycorrhizal fungi as versatile saprotrophs and plant mutualists.</title>
        <authorList>
            <person name="Martino E."/>
            <person name="Morin E."/>
            <person name="Grelet G.A."/>
            <person name="Kuo A."/>
            <person name="Kohler A."/>
            <person name="Daghino S."/>
            <person name="Barry K.W."/>
            <person name="Cichocki N."/>
            <person name="Clum A."/>
            <person name="Dockter R.B."/>
            <person name="Hainaut M."/>
            <person name="Kuo R.C."/>
            <person name="LaButti K."/>
            <person name="Lindahl B.D."/>
            <person name="Lindquist E.A."/>
            <person name="Lipzen A."/>
            <person name="Khouja H.R."/>
            <person name="Magnuson J."/>
            <person name="Murat C."/>
            <person name="Ohm R.A."/>
            <person name="Singer S.W."/>
            <person name="Spatafora J.W."/>
            <person name="Wang M."/>
            <person name="Veneault-Fourrey C."/>
            <person name="Henrissat B."/>
            <person name="Grigoriev I.V."/>
            <person name="Martin F.M."/>
            <person name="Perotto S."/>
        </authorList>
    </citation>
    <scope>NUCLEOTIDE SEQUENCE [LARGE SCALE GENOMIC DNA]</scope>
    <source>
        <strain evidence="3 4">ATCC 22711</strain>
    </source>
</reference>
<feature type="compositionally biased region" description="Acidic residues" evidence="2">
    <location>
        <begin position="1"/>
        <end position="10"/>
    </location>
</feature>
<accession>A0A2T3BBR5</accession>
<sequence length="405" mass="43666">MPPTIEEDDTIVVKGEYAWERPSSPDSMSPGGEPLVDTNALAQDNTSQRLESPEPLADTPSQAKEAPNPQSINNSTPSSNKKQRPNVITTEERLQAMPEKRPLPWRPGVDPGAEIETGGESRRKQIRLGCLLATRGDIVPVPCVSCANGRGKFSVCIALGGTVKGACASCQLSGRPNRCSIKQNDEKDVTQSPNVGTPETSSGNVQQRPSSGYPNSSMAPPAKRRRTNDVPEWESARPQWQQELGMSQARQQQTNDIVIGQHWTTSNPPISTQSMPPASNGHNGIRPLPPGTFGQHSSMGWATVNQPRPTPVPAPAPAPAVTPHPPPQAINGTDSNGSSSWKNLERERREETVGNEEGSGALIDRLPKSKQRQVYGLISGLQGGIEHLQRELDSLKRALGIDEED</sequence>
<organism evidence="3 4">
    <name type="scientific">Amorphotheca resinae ATCC 22711</name>
    <dbReference type="NCBI Taxonomy" id="857342"/>
    <lineage>
        <taxon>Eukaryota</taxon>
        <taxon>Fungi</taxon>
        <taxon>Dikarya</taxon>
        <taxon>Ascomycota</taxon>
        <taxon>Pezizomycotina</taxon>
        <taxon>Leotiomycetes</taxon>
        <taxon>Helotiales</taxon>
        <taxon>Amorphothecaceae</taxon>
        <taxon>Amorphotheca</taxon>
    </lineage>
</organism>
<evidence type="ECO:0000256" key="1">
    <source>
        <dbReference type="SAM" id="Coils"/>
    </source>
</evidence>
<evidence type="ECO:0000313" key="3">
    <source>
        <dbReference type="EMBL" id="PSS25738.1"/>
    </source>
</evidence>
<dbReference type="OrthoDB" id="3589576at2759"/>
<dbReference type="InParanoid" id="A0A2T3BBR5"/>
<gene>
    <name evidence="3" type="ORF">M430DRAFT_33340</name>
</gene>
<feature type="region of interest" description="Disordered" evidence="2">
    <location>
        <begin position="1"/>
        <end position="122"/>
    </location>
</feature>
<feature type="compositionally biased region" description="Polar residues" evidence="2">
    <location>
        <begin position="330"/>
        <end position="342"/>
    </location>
</feature>
<feature type="region of interest" description="Disordered" evidence="2">
    <location>
        <begin position="177"/>
        <end position="236"/>
    </location>
</feature>
<feature type="compositionally biased region" description="Polar residues" evidence="2">
    <location>
        <begin position="40"/>
        <end position="50"/>
    </location>
</feature>
<dbReference type="AlphaFoldDB" id="A0A2T3BBR5"/>
<dbReference type="RefSeq" id="XP_024724337.1">
    <property type="nucleotide sequence ID" value="XM_024866352.1"/>
</dbReference>
<proteinExistence type="predicted"/>
<name>A0A2T3BBR5_AMORE</name>
<dbReference type="InterPro" id="IPR022190">
    <property type="entry name" value="DUF3716"/>
</dbReference>
<dbReference type="EMBL" id="KZ679007">
    <property type="protein sequence ID" value="PSS25738.1"/>
    <property type="molecule type" value="Genomic_DNA"/>
</dbReference>
<feature type="compositionally biased region" description="Basic and acidic residues" evidence="2">
    <location>
        <begin position="343"/>
        <end position="352"/>
    </location>
</feature>
<evidence type="ECO:0000256" key="2">
    <source>
        <dbReference type="SAM" id="MobiDB-lite"/>
    </source>
</evidence>
<feature type="compositionally biased region" description="Pro residues" evidence="2">
    <location>
        <begin position="308"/>
        <end position="328"/>
    </location>
</feature>
<feature type="coiled-coil region" evidence="1">
    <location>
        <begin position="378"/>
        <end position="405"/>
    </location>
</feature>
<keyword evidence="4" id="KW-1185">Reference proteome</keyword>
<feature type="region of interest" description="Disordered" evidence="2">
    <location>
        <begin position="262"/>
        <end position="365"/>
    </location>
</feature>
<dbReference type="GeneID" id="36574433"/>
<feature type="compositionally biased region" description="Polar residues" evidence="2">
    <location>
        <begin position="190"/>
        <end position="218"/>
    </location>
</feature>